<dbReference type="RefSeq" id="XP_027620769.1">
    <property type="nucleotide sequence ID" value="XM_027764968.1"/>
</dbReference>
<name>A0A401H5Z0_9APHY</name>
<protein>
    <submittedName>
        <fullName evidence="1">Uncharacterized protein</fullName>
    </submittedName>
</protein>
<accession>A0A401H5Z0</accession>
<gene>
    <name evidence="1" type="ORF">SCP_1701820</name>
</gene>
<keyword evidence="2" id="KW-1185">Reference proteome</keyword>
<dbReference type="OrthoDB" id="164951at2759"/>
<dbReference type="AlphaFoldDB" id="A0A401H5Z0"/>
<dbReference type="GeneID" id="38786773"/>
<dbReference type="EMBL" id="BFAD01000017">
    <property type="protein sequence ID" value="GBE89856.1"/>
    <property type="molecule type" value="Genomic_DNA"/>
</dbReference>
<comment type="caution">
    <text evidence="1">The sequence shown here is derived from an EMBL/GenBank/DDBJ whole genome shotgun (WGS) entry which is preliminary data.</text>
</comment>
<dbReference type="InParanoid" id="A0A401H5Z0"/>
<evidence type="ECO:0000313" key="2">
    <source>
        <dbReference type="Proteomes" id="UP000287166"/>
    </source>
</evidence>
<proteinExistence type="predicted"/>
<evidence type="ECO:0000313" key="1">
    <source>
        <dbReference type="EMBL" id="GBE89856.1"/>
    </source>
</evidence>
<sequence length="437" mass="50244">MRYEYLEQVMEWSERICQEMSMKTALKDVQSRTFTSKHLLFRAFAATGWTLWSRNFETAALKRKHYIPNAQGPWGAKPFFKLELVDRKGWQRKNQKDRNGAVEHDLEGNTYHIYDQPSLPSANVYHYLPVWIEYLEMAHYGRPLTDEDYLFPMIGANGIIQPHLPISHNVVQLWLGEFTKEAGITELYRFMFAPPSDRWTLARVRWGGWAKVTLPQWDTLIRYLLDELYMYEESHADALQPPSELADFDILGAAASSVSESNFRNSLLSIREDLTSVMSNVVSNFLSRQQANTHRSLCMRALTLCHAVVSPSMAVMTFSARGPQIEASPTSSYMQDPARFMPPLMAAPAASPQPQAPEYSMPPHDVCVLNVPIPRAGQHVKSESWCDIVELWETGIPNRGTLVLRNWPKDWLMGENKSRFAAKYHQRRVIAEEYLVK</sequence>
<reference evidence="1 2" key="1">
    <citation type="journal article" date="2018" name="Sci. Rep.">
        <title>Genome sequence of the cauliflower mushroom Sparassis crispa (Hanabiratake) and its association with beneficial usage.</title>
        <authorList>
            <person name="Kiyama R."/>
            <person name="Furutani Y."/>
            <person name="Kawaguchi K."/>
            <person name="Nakanishi T."/>
        </authorList>
    </citation>
    <scope>NUCLEOTIDE SEQUENCE [LARGE SCALE GENOMIC DNA]</scope>
</reference>
<organism evidence="1 2">
    <name type="scientific">Sparassis crispa</name>
    <dbReference type="NCBI Taxonomy" id="139825"/>
    <lineage>
        <taxon>Eukaryota</taxon>
        <taxon>Fungi</taxon>
        <taxon>Dikarya</taxon>
        <taxon>Basidiomycota</taxon>
        <taxon>Agaricomycotina</taxon>
        <taxon>Agaricomycetes</taxon>
        <taxon>Polyporales</taxon>
        <taxon>Sparassidaceae</taxon>
        <taxon>Sparassis</taxon>
    </lineage>
</organism>
<dbReference type="Proteomes" id="UP000287166">
    <property type="component" value="Unassembled WGS sequence"/>
</dbReference>
<dbReference type="STRING" id="139825.A0A401H5Z0"/>